<dbReference type="AlphaFoldDB" id="A0A6I6MU09"/>
<dbReference type="Proteomes" id="UP000431269">
    <property type="component" value="Chromosome"/>
</dbReference>
<gene>
    <name evidence="1" type="ORF">DSM104635_03733</name>
</gene>
<reference evidence="2" key="1">
    <citation type="submission" date="2019-12" db="EMBL/GenBank/DDBJ databases">
        <title>Complete genome of Terracaulis silvestris 0127_4.</title>
        <authorList>
            <person name="Vieira S."/>
            <person name="Riedel T."/>
            <person name="Sproer C."/>
            <person name="Pascual J."/>
            <person name="Boedeker C."/>
            <person name="Overmann J."/>
        </authorList>
    </citation>
    <scope>NUCLEOTIDE SEQUENCE [LARGE SCALE GENOMIC DNA]</scope>
    <source>
        <strain evidence="2">0127_4</strain>
    </source>
</reference>
<keyword evidence="2" id="KW-1185">Reference proteome</keyword>
<accession>A0A6I6MU09</accession>
<evidence type="ECO:0000313" key="2">
    <source>
        <dbReference type="Proteomes" id="UP000431269"/>
    </source>
</evidence>
<dbReference type="Pfam" id="PF06233">
    <property type="entry name" value="Usg"/>
    <property type="match status" value="1"/>
</dbReference>
<name>A0A6I6MU09_9CAUL</name>
<proteinExistence type="predicted"/>
<dbReference type="RefSeq" id="WP_158767630.1">
    <property type="nucleotide sequence ID" value="NZ_CP047045.1"/>
</dbReference>
<protein>
    <submittedName>
        <fullName evidence="1">Usg protein, probable subunit of phosphoribosylanthranilate isomerase</fullName>
    </submittedName>
</protein>
<sequence length="88" mass="10336">METDELSLRLKGWRLATAEVLYYMPDHPSLLQSFMWQTLDLAPQYPRIHRFLNFWRSEIDAVIHSVRLATGEHLAPARIQTADVILHH</sequence>
<evidence type="ECO:0000313" key="1">
    <source>
        <dbReference type="EMBL" id="QGZ96868.1"/>
    </source>
</evidence>
<dbReference type="GO" id="GO:0016853">
    <property type="term" value="F:isomerase activity"/>
    <property type="evidence" value="ECO:0007669"/>
    <property type="project" value="UniProtKB-KW"/>
</dbReference>
<dbReference type="InterPro" id="IPR009354">
    <property type="entry name" value="Usg"/>
</dbReference>
<dbReference type="EMBL" id="CP047045">
    <property type="protein sequence ID" value="QGZ96868.1"/>
    <property type="molecule type" value="Genomic_DNA"/>
</dbReference>
<dbReference type="KEGG" id="tsv:DSM104635_03733"/>
<keyword evidence="1" id="KW-0413">Isomerase</keyword>
<organism evidence="1 2">
    <name type="scientific">Terricaulis silvestris</name>
    <dbReference type="NCBI Taxonomy" id="2686094"/>
    <lineage>
        <taxon>Bacteria</taxon>
        <taxon>Pseudomonadati</taxon>
        <taxon>Pseudomonadota</taxon>
        <taxon>Alphaproteobacteria</taxon>
        <taxon>Caulobacterales</taxon>
        <taxon>Caulobacteraceae</taxon>
        <taxon>Terricaulis</taxon>
    </lineage>
</organism>